<evidence type="ECO:0000313" key="2">
    <source>
        <dbReference type="Proteomes" id="UP000828390"/>
    </source>
</evidence>
<gene>
    <name evidence="1" type="ORF">DPMN_093881</name>
</gene>
<protein>
    <submittedName>
        <fullName evidence="1">Uncharacterized protein</fullName>
    </submittedName>
</protein>
<organism evidence="1 2">
    <name type="scientific">Dreissena polymorpha</name>
    <name type="common">Zebra mussel</name>
    <name type="synonym">Mytilus polymorpha</name>
    <dbReference type="NCBI Taxonomy" id="45954"/>
    <lineage>
        <taxon>Eukaryota</taxon>
        <taxon>Metazoa</taxon>
        <taxon>Spiralia</taxon>
        <taxon>Lophotrochozoa</taxon>
        <taxon>Mollusca</taxon>
        <taxon>Bivalvia</taxon>
        <taxon>Autobranchia</taxon>
        <taxon>Heteroconchia</taxon>
        <taxon>Euheterodonta</taxon>
        <taxon>Imparidentia</taxon>
        <taxon>Neoheterodontei</taxon>
        <taxon>Myida</taxon>
        <taxon>Dreissenoidea</taxon>
        <taxon>Dreissenidae</taxon>
        <taxon>Dreissena</taxon>
    </lineage>
</organism>
<keyword evidence="2" id="KW-1185">Reference proteome</keyword>
<dbReference type="EMBL" id="JAIWYP010000003">
    <property type="protein sequence ID" value="KAH3851400.1"/>
    <property type="molecule type" value="Genomic_DNA"/>
</dbReference>
<sequence length="64" mass="7163">MVQGVYPGSCHHPTQHQYGMEIIVNSINTSVDITMNCEKLEEVTIFKYLRAPSPSKVSVPLKSE</sequence>
<proteinExistence type="predicted"/>
<dbReference type="Proteomes" id="UP000828390">
    <property type="component" value="Unassembled WGS sequence"/>
</dbReference>
<evidence type="ECO:0000313" key="1">
    <source>
        <dbReference type="EMBL" id="KAH3851400.1"/>
    </source>
</evidence>
<accession>A0A9D4R2Z9</accession>
<comment type="caution">
    <text evidence="1">The sequence shown here is derived from an EMBL/GenBank/DDBJ whole genome shotgun (WGS) entry which is preliminary data.</text>
</comment>
<dbReference type="AlphaFoldDB" id="A0A9D4R2Z9"/>
<reference evidence="1" key="1">
    <citation type="journal article" date="2019" name="bioRxiv">
        <title>The Genome of the Zebra Mussel, Dreissena polymorpha: A Resource for Invasive Species Research.</title>
        <authorList>
            <person name="McCartney M.A."/>
            <person name="Auch B."/>
            <person name="Kono T."/>
            <person name="Mallez S."/>
            <person name="Zhang Y."/>
            <person name="Obille A."/>
            <person name="Becker A."/>
            <person name="Abrahante J.E."/>
            <person name="Garbe J."/>
            <person name="Badalamenti J.P."/>
            <person name="Herman A."/>
            <person name="Mangelson H."/>
            <person name="Liachko I."/>
            <person name="Sullivan S."/>
            <person name="Sone E.D."/>
            <person name="Koren S."/>
            <person name="Silverstein K.A.T."/>
            <person name="Beckman K.B."/>
            <person name="Gohl D.M."/>
        </authorList>
    </citation>
    <scope>NUCLEOTIDE SEQUENCE</scope>
    <source>
        <strain evidence="1">Duluth1</strain>
        <tissue evidence="1">Whole animal</tissue>
    </source>
</reference>
<reference evidence="1" key="2">
    <citation type="submission" date="2020-11" db="EMBL/GenBank/DDBJ databases">
        <authorList>
            <person name="McCartney M.A."/>
            <person name="Auch B."/>
            <person name="Kono T."/>
            <person name="Mallez S."/>
            <person name="Becker A."/>
            <person name="Gohl D.M."/>
            <person name="Silverstein K.A.T."/>
            <person name="Koren S."/>
            <person name="Bechman K.B."/>
            <person name="Herman A."/>
            <person name="Abrahante J.E."/>
            <person name="Garbe J."/>
        </authorList>
    </citation>
    <scope>NUCLEOTIDE SEQUENCE</scope>
    <source>
        <strain evidence="1">Duluth1</strain>
        <tissue evidence="1">Whole animal</tissue>
    </source>
</reference>
<name>A0A9D4R2Z9_DREPO</name>